<proteinExistence type="predicted"/>
<feature type="compositionally biased region" description="Basic and acidic residues" evidence="1">
    <location>
        <begin position="118"/>
        <end position="130"/>
    </location>
</feature>
<protein>
    <submittedName>
        <fullName evidence="2">Uncharacterized protein</fullName>
    </submittedName>
</protein>
<evidence type="ECO:0000313" key="2">
    <source>
        <dbReference type="EMBL" id="CAC5387760.1"/>
    </source>
</evidence>
<sequence length="153" mass="17670">MVAAMLPYFFITNRTNYARWTPAYILDMLNLSETVQSVFISGEFLIRQKPGALYSIWSDMATEKTIIKDSKACRGIIRLTRKKPALLRWMLTRHILAHFSSEMRSRSGLAPYAETEQEENRQTAMTRDKKNVSDLIGYMHSNMTDPFNVADQP</sequence>
<dbReference type="Proteomes" id="UP000507470">
    <property type="component" value="Unassembled WGS sequence"/>
</dbReference>
<dbReference type="PANTHER" id="PTHR47018:SF3">
    <property type="entry name" value="MYCBP-ASSOCIATED PROTEIN"/>
    <property type="match status" value="1"/>
</dbReference>
<reference evidence="2 3" key="1">
    <citation type="submission" date="2020-06" db="EMBL/GenBank/DDBJ databases">
        <authorList>
            <person name="Li R."/>
            <person name="Bekaert M."/>
        </authorList>
    </citation>
    <scope>NUCLEOTIDE SEQUENCE [LARGE SCALE GENOMIC DNA]</scope>
    <source>
        <strain evidence="3">wild</strain>
    </source>
</reference>
<evidence type="ECO:0000256" key="1">
    <source>
        <dbReference type="SAM" id="MobiDB-lite"/>
    </source>
</evidence>
<evidence type="ECO:0000313" key="3">
    <source>
        <dbReference type="Proteomes" id="UP000507470"/>
    </source>
</evidence>
<dbReference type="EMBL" id="CACVKT020004037">
    <property type="protein sequence ID" value="CAC5387760.1"/>
    <property type="molecule type" value="Genomic_DNA"/>
</dbReference>
<dbReference type="AlphaFoldDB" id="A0A6J8BY02"/>
<accession>A0A6J8BY02</accession>
<feature type="region of interest" description="Disordered" evidence="1">
    <location>
        <begin position="109"/>
        <end position="130"/>
    </location>
</feature>
<name>A0A6J8BY02_MYTCO</name>
<keyword evidence="3" id="KW-1185">Reference proteome</keyword>
<organism evidence="2 3">
    <name type="scientific">Mytilus coruscus</name>
    <name type="common">Sea mussel</name>
    <dbReference type="NCBI Taxonomy" id="42192"/>
    <lineage>
        <taxon>Eukaryota</taxon>
        <taxon>Metazoa</taxon>
        <taxon>Spiralia</taxon>
        <taxon>Lophotrochozoa</taxon>
        <taxon>Mollusca</taxon>
        <taxon>Bivalvia</taxon>
        <taxon>Autobranchia</taxon>
        <taxon>Pteriomorphia</taxon>
        <taxon>Mytilida</taxon>
        <taxon>Mytiloidea</taxon>
        <taxon>Mytilidae</taxon>
        <taxon>Mytilinae</taxon>
        <taxon>Mytilus</taxon>
    </lineage>
</organism>
<dbReference type="PANTHER" id="PTHR47018">
    <property type="entry name" value="CXC DOMAIN-CONTAINING PROTEIN-RELATED"/>
    <property type="match status" value="1"/>
</dbReference>
<gene>
    <name evidence="2" type="ORF">MCOR_23053</name>
</gene>
<dbReference type="OrthoDB" id="6168733at2759"/>